<gene>
    <name evidence="2" type="ORF">PCOR1329_LOCUS83093</name>
</gene>
<feature type="region of interest" description="Disordered" evidence="1">
    <location>
        <begin position="26"/>
        <end position="54"/>
    </location>
</feature>
<protein>
    <submittedName>
        <fullName evidence="2">Uncharacterized protein</fullName>
    </submittedName>
</protein>
<feature type="region of interest" description="Disordered" evidence="1">
    <location>
        <begin position="80"/>
        <end position="99"/>
    </location>
</feature>
<evidence type="ECO:0000256" key="1">
    <source>
        <dbReference type="SAM" id="MobiDB-lite"/>
    </source>
</evidence>
<sequence>VAELASEREELVSALSLKEQQIRHLSARAAQAGHEGEPPEDECDEQALRKASQRDQKMEELTVLYHRLVKQNAALKVENAESGTKVQRKDSTPCSGVRGGAPPGACIERSAVAREAAMVLGLHPSEVWGSRGVQVEALLKSQGDLLETQKELKQILKKQSEQIARLSEGQHLLSAQVALPPEKRLSAQSGPQADNATLSAPVRVCSKNLRDKQDALLSYKADADGGGGTTVAGALRVVPAIQNYDWGKPWDTPPNRRSSRSCASRRIGAWTGAPGTRRCGWARTRTGRPRCSWRARTARGGASRRT</sequence>
<keyword evidence="3" id="KW-1185">Reference proteome</keyword>
<name>A0ABN9Y769_9DINO</name>
<organism evidence="2 3">
    <name type="scientific">Prorocentrum cordatum</name>
    <dbReference type="NCBI Taxonomy" id="2364126"/>
    <lineage>
        <taxon>Eukaryota</taxon>
        <taxon>Sar</taxon>
        <taxon>Alveolata</taxon>
        <taxon>Dinophyceae</taxon>
        <taxon>Prorocentrales</taxon>
        <taxon>Prorocentraceae</taxon>
        <taxon>Prorocentrum</taxon>
    </lineage>
</organism>
<evidence type="ECO:0000313" key="2">
    <source>
        <dbReference type="EMBL" id="CAK0908411.1"/>
    </source>
</evidence>
<comment type="caution">
    <text evidence="2">The sequence shown here is derived from an EMBL/GenBank/DDBJ whole genome shotgun (WGS) entry which is preliminary data.</text>
</comment>
<evidence type="ECO:0000313" key="3">
    <source>
        <dbReference type="Proteomes" id="UP001189429"/>
    </source>
</evidence>
<dbReference type="EMBL" id="CAUYUJ010022007">
    <property type="protein sequence ID" value="CAK0908411.1"/>
    <property type="molecule type" value="Genomic_DNA"/>
</dbReference>
<accession>A0ABN9Y769</accession>
<proteinExistence type="predicted"/>
<feature type="non-terminal residue" evidence="2">
    <location>
        <position position="1"/>
    </location>
</feature>
<reference evidence="2" key="1">
    <citation type="submission" date="2023-10" db="EMBL/GenBank/DDBJ databases">
        <authorList>
            <person name="Chen Y."/>
            <person name="Shah S."/>
            <person name="Dougan E. K."/>
            <person name="Thang M."/>
            <person name="Chan C."/>
        </authorList>
    </citation>
    <scope>NUCLEOTIDE SEQUENCE [LARGE SCALE GENOMIC DNA]</scope>
</reference>
<dbReference type="Proteomes" id="UP001189429">
    <property type="component" value="Unassembled WGS sequence"/>
</dbReference>